<organism evidence="2 3">
    <name type="scientific">Candidatus Hydrogenisulfobacillus filiaventi</name>
    <dbReference type="NCBI Taxonomy" id="2707344"/>
    <lineage>
        <taxon>Bacteria</taxon>
        <taxon>Bacillati</taxon>
        <taxon>Bacillota</taxon>
        <taxon>Clostridia</taxon>
        <taxon>Eubacteriales</taxon>
        <taxon>Clostridiales Family XVII. Incertae Sedis</taxon>
        <taxon>Candidatus Hydrogenisulfobacillus</taxon>
    </lineage>
</organism>
<evidence type="ECO:0000313" key="3">
    <source>
        <dbReference type="Proteomes" id="UP000503399"/>
    </source>
</evidence>
<dbReference type="AlphaFoldDB" id="A0A6F8ZE84"/>
<name>A0A6F8ZE84_9FIRM</name>
<proteinExistence type="predicted"/>
<feature type="domain" description="ACT" evidence="1">
    <location>
        <begin position="4"/>
        <end position="79"/>
    </location>
</feature>
<dbReference type="Proteomes" id="UP000503399">
    <property type="component" value="Chromosome"/>
</dbReference>
<accession>A0A6F8ZE84</accession>
<gene>
    <name evidence="2" type="ORF">R50_0810</name>
</gene>
<evidence type="ECO:0000313" key="2">
    <source>
        <dbReference type="EMBL" id="CAB1128316.1"/>
    </source>
</evidence>
<keyword evidence="3" id="KW-1185">Reference proteome</keyword>
<reference evidence="2 3" key="1">
    <citation type="submission" date="2020-02" db="EMBL/GenBank/DDBJ databases">
        <authorList>
            <person name="Hogendoorn C."/>
        </authorList>
    </citation>
    <scope>NUCLEOTIDE SEQUENCE [LARGE SCALE GENOMIC DNA]</scope>
    <source>
        <strain evidence="2">R501</strain>
    </source>
</reference>
<dbReference type="PROSITE" id="PS51671">
    <property type="entry name" value="ACT"/>
    <property type="match status" value="1"/>
</dbReference>
<dbReference type="KEGG" id="hfv:R50_0810"/>
<dbReference type="InterPro" id="IPR002912">
    <property type="entry name" value="ACT_dom"/>
</dbReference>
<evidence type="ECO:0000259" key="1">
    <source>
        <dbReference type="PROSITE" id="PS51671"/>
    </source>
</evidence>
<protein>
    <recommendedName>
        <fullName evidence="1">ACT domain-containing protein</fullName>
    </recommendedName>
</protein>
<sequence length="190" mass="20224">MAYTVAVEFADEPGAVARLVILLNQRNLQVAHLSVHRLCDGYVEGIIGIDGDPAKAQWTLGQLTRLGGLRQSRILDTGPAERCAVRCWAEVAVPAGEAAAADAEGVRAVREMPEGEAPEGTRLVAVEGHLVDVERWAQRHGGSIRRLHQQLEAAAGAFVPPAAAAAKDARAAGQRRVKLARARAGHRVRA</sequence>
<dbReference type="EMBL" id="LR778114">
    <property type="protein sequence ID" value="CAB1128316.1"/>
    <property type="molecule type" value="Genomic_DNA"/>
</dbReference>